<sequence length="62" mass="7250">FTCVHTCTLFCQPLQEYLCYKYTKTSSEVYRQNVAAIQRRTTELLADYNPPKMGQEPDLNDL</sequence>
<gene>
    <name evidence="1" type="ORF">OESDEN_14906</name>
</gene>
<evidence type="ECO:0000313" key="2">
    <source>
        <dbReference type="Proteomes" id="UP000053660"/>
    </source>
</evidence>
<evidence type="ECO:0000313" key="1">
    <source>
        <dbReference type="EMBL" id="KHJ85371.1"/>
    </source>
</evidence>
<proteinExistence type="predicted"/>
<dbReference type="Proteomes" id="UP000053660">
    <property type="component" value="Unassembled WGS sequence"/>
</dbReference>
<organism evidence="1 2">
    <name type="scientific">Oesophagostomum dentatum</name>
    <name type="common">Nodular worm</name>
    <dbReference type="NCBI Taxonomy" id="61180"/>
    <lineage>
        <taxon>Eukaryota</taxon>
        <taxon>Metazoa</taxon>
        <taxon>Ecdysozoa</taxon>
        <taxon>Nematoda</taxon>
        <taxon>Chromadorea</taxon>
        <taxon>Rhabditida</taxon>
        <taxon>Rhabditina</taxon>
        <taxon>Rhabditomorpha</taxon>
        <taxon>Strongyloidea</taxon>
        <taxon>Strongylidae</taxon>
        <taxon>Oesophagostomum</taxon>
    </lineage>
</organism>
<keyword evidence="2" id="KW-1185">Reference proteome</keyword>
<dbReference type="AlphaFoldDB" id="A0A0B1SN99"/>
<dbReference type="EMBL" id="KN564161">
    <property type="protein sequence ID" value="KHJ85371.1"/>
    <property type="molecule type" value="Genomic_DNA"/>
</dbReference>
<feature type="non-terminal residue" evidence="1">
    <location>
        <position position="1"/>
    </location>
</feature>
<accession>A0A0B1SN99</accession>
<reference evidence="1 2" key="1">
    <citation type="submission" date="2014-03" db="EMBL/GenBank/DDBJ databases">
        <title>Draft genome of the hookworm Oesophagostomum dentatum.</title>
        <authorList>
            <person name="Mitreva M."/>
        </authorList>
    </citation>
    <scope>NUCLEOTIDE SEQUENCE [LARGE SCALE GENOMIC DNA]</scope>
    <source>
        <strain evidence="1 2">OD-Hann</strain>
    </source>
</reference>
<protein>
    <submittedName>
        <fullName evidence="1">Uncharacterized protein</fullName>
    </submittedName>
</protein>
<name>A0A0B1SN99_OESDE</name>